<evidence type="ECO:0000256" key="7">
    <source>
        <dbReference type="RuleBase" id="RU363032"/>
    </source>
</evidence>
<evidence type="ECO:0000256" key="2">
    <source>
        <dbReference type="ARBA" id="ARBA00022448"/>
    </source>
</evidence>
<dbReference type="PANTHER" id="PTHR43163:SF6">
    <property type="entry name" value="DIPEPTIDE TRANSPORT SYSTEM PERMEASE PROTEIN DPPB-RELATED"/>
    <property type="match status" value="1"/>
</dbReference>
<keyword evidence="2 7" id="KW-0813">Transport</keyword>
<feature type="transmembrane region" description="Helical" evidence="7">
    <location>
        <begin position="301"/>
        <end position="327"/>
    </location>
</feature>
<dbReference type="SUPFAM" id="SSF161098">
    <property type="entry name" value="MetI-like"/>
    <property type="match status" value="1"/>
</dbReference>
<dbReference type="InterPro" id="IPR045621">
    <property type="entry name" value="BPD_transp_1_N"/>
</dbReference>
<evidence type="ECO:0000256" key="1">
    <source>
        <dbReference type="ARBA" id="ARBA00004651"/>
    </source>
</evidence>
<keyword evidence="4 7" id="KW-0812">Transmembrane</keyword>
<dbReference type="Gene3D" id="1.10.3720.10">
    <property type="entry name" value="MetI-like"/>
    <property type="match status" value="1"/>
</dbReference>
<evidence type="ECO:0000313" key="10">
    <source>
        <dbReference type="Proteomes" id="UP000197032"/>
    </source>
</evidence>
<proteinExistence type="inferred from homology"/>
<dbReference type="GO" id="GO:0055085">
    <property type="term" value="P:transmembrane transport"/>
    <property type="evidence" value="ECO:0007669"/>
    <property type="project" value="InterPro"/>
</dbReference>
<dbReference type="Proteomes" id="UP000197032">
    <property type="component" value="Unassembled WGS sequence"/>
</dbReference>
<feature type="transmembrane region" description="Helical" evidence="7">
    <location>
        <begin position="255"/>
        <end position="281"/>
    </location>
</feature>
<dbReference type="PANTHER" id="PTHR43163">
    <property type="entry name" value="DIPEPTIDE TRANSPORT SYSTEM PERMEASE PROTEIN DPPB-RELATED"/>
    <property type="match status" value="1"/>
</dbReference>
<evidence type="ECO:0000256" key="5">
    <source>
        <dbReference type="ARBA" id="ARBA00022989"/>
    </source>
</evidence>
<evidence type="ECO:0000313" key="9">
    <source>
        <dbReference type="EMBL" id="GAW91596.1"/>
    </source>
</evidence>
<feature type="transmembrane region" description="Helical" evidence="7">
    <location>
        <begin position="198"/>
        <end position="219"/>
    </location>
</feature>
<name>A0A1Z5HPY2_9FIRM</name>
<dbReference type="Pfam" id="PF00528">
    <property type="entry name" value="BPD_transp_1"/>
    <property type="match status" value="1"/>
</dbReference>
<dbReference type="AlphaFoldDB" id="A0A1Z5HPY2"/>
<dbReference type="RefSeq" id="WP_088553111.1">
    <property type="nucleotide sequence ID" value="NZ_BDGJ01000020.1"/>
</dbReference>
<keyword evidence="3" id="KW-1003">Cell membrane</keyword>
<evidence type="ECO:0000256" key="4">
    <source>
        <dbReference type="ARBA" id="ARBA00022692"/>
    </source>
</evidence>
<dbReference type="InterPro" id="IPR000515">
    <property type="entry name" value="MetI-like"/>
</dbReference>
<keyword evidence="10" id="KW-1185">Reference proteome</keyword>
<evidence type="ECO:0000259" key="8">
    <source>
        <dbReference type="PROSITE" id="PS50928"/>
    </source>
</evidence>
<gene>
    <name evidence="9" type="ORF">KKC1_07570</name>
</gene>
<comment type="similarity">
    <text evidence="7">Belongs to the binding-protein-dependent transport system permease family.</text>
</comment>
<feature type="transmembrane region" description="Helical" evidence="7">
    <location>
        <begin position="101"/>
        <end position="122"/>
    </location>
</feature>
<sequence>MLTYIAKRLLMLIPVLVGVSIIAFLLIHLIPGDPAQVILGERATPEALEKLREELGLNDPLYIQYFRFARNVLRGDLGRSVISHEPVAAELAERFPATIELTIAAMLIAIVIGVAAGVISAVKQYSWFDNLSMTGALVGVSMPIFWLALMLIWIFSNLLGWFPPSARLSHTVDIPVVTNFVVIDSLLAGDMQALKDGLWHLVLPAIALGTIPMAIIARMTRSSMLEVMRQDYIRTARAKGLKENLVIFKHALKNALLPVITVMGLQFGILLGGAVMTETIFSWPGVGRYMYNAIMARDFPAVQGGILVIAVVFVLVNLATDILYTFLDPRIKFD</sequence>
<dbReference type="OrthoDB" id="9773221at2"/>
<comment type="subcellular location">
    <subcellularLocation>
        <location evidence="1 7">Cell membrane</location>
        <topology evidence="1 7">Multi-pass membrane protein</topology>
    </subcellularLocation>
</comment>
<evidence type="ECO:0000256" key="6">
    <source>
        <dbReference type="ARBA" id="ARBA00023136"/>
    </source>
</evidence>
<protein>
    <submittedName>
        <fullName evidence="9">Oligopeptide/dipeptide ABC transporter permease</fullName>
    </submittedName>
</protein>
<comment type="caution">
    <text evidence="9">The sequence shown here is derived from an EMBL/GenBank/DDBJ whole genome shotgun (WGS) entry which is preliminary data.</text>
</comment>
<feature type="domain" description="ABC transmembrane type-1" evidence="8">
    <location>
        <begin position="95"/>
        <end position="324"/>
    </location>
</feature>
<dbReference type="InterPro" id="IPR035906">
    <property type="entry name" value="MetI-like_sf"/>
</dbReference>
<feature type="transmembrane region" description="Helical" evidence="7">
    <location>
        <begin position="9"/>
        <end position="30"/>
    </location>
</feature>
<dbReference type="EMBL" id="BDGJ01000020">
    <property type="protein sequence ID" value="GAW91596.1"/>
    <property type="molecule type" value="Genomic_DNA"/>
</dbReference>
<keyword evidence="5 7" id="KW-1133">Transmembrane helix</keyword>
<keyword evidence="6 7" id="KW-0472">Membrane</keyword>
<feature type="transmembrane region" description="Helical" evidence="7">
    <location>
        <begin position="134"/>
        <end position="155"/>
    </location>
</feature>
<reference evidence="10" key="1">
    <citation type="journal article" date="2017" name="Appl. Environ. Microbiol.">
        <title>Genomic analysis of Calderihabitans maritimus KKC1, a thermophilic hydrogenogenic carboxydotrophic bacterium isolated from marine sediment.</title>
        <authorList>
            <person name="Omae K."/>
            <person name="Yoneda Y."/>
            <person name="Fukuyama Y."/>
            <person name="Yoshida T."/>
            <person name="Sako Y."/>
        </authorList>
    </citation>
    <scope>NUCLEOTIDE SEQUENCE [LARGE SCALE GENOMIC DNA]</scope>
    <source>
        <strain evidence="10">KKC1</strain>
    </source>
</reference>
<accession>A0A1Z5HPY2</accession>
<dbReference type="PROSITE" id="PS50928">
    <property type="entry name" value="ABC_TM1"/>
    <property type="match status" value="1"/>
</dbReference>
<dbReference type="Pfam" id="PF19300">
    <property type="entry name" value="BPD_transp_1_N"/>
    <property type="match status" value="1"/>
</dbReference>
<evidence type="ECO:0000256" key="3">
    <source>
        <dbReference type="ARBA" id="ARBA00022475"/>
    </source>
</evidence>
<dbReference type="GO" id="GO:0005886">
    <property type="term" value="C:plasma membrane"/>
    <property type="evidence" value="ECO:0007669"/>
    <property type="project" value="UniProtKB-SubCell"/>
</dbReference>
<dbReference type="CDD" id="cd06261">
    <property type="entry name" value="TM_PBP2"/>
    <property type="match status" value="1"/>
</dbReference>
<organism evidence="9 10">
    <name type="scientific">Calderihabitans maritimus</name>
    <dbReference type="NCBI Taxonomy" id="1246530"/>
    <lineage>
        <taxon>Bacteria</taxon>
        <taxon>Bacillati</taxon>
        <taxon>Bacillota</taxon>
        <taxon>Clostridia</taxon>
        <taxon>Neomoorellales</taxon>
        <taxon>Calderihabitantaceae</taxon>
        <taxon>Calderihabitans</taxon>
    </lineage>
</organism>